<feature type="compositionally biased region" description="Polar residues" evidence="1">
    <location>
        <begin position="685"/>
        <end position="695"/>
    </location>
</feature>
<feature type="region of interest" description="Disordered" evidence="1">
    <location>
        <begin position="80"/>
        <end position="248"/>
    </location>
</feature>
<dbReference type="PANTHER" id="PTHR35381">
    <property type="entry name" value="EF-HAND DOMAIN-CONTAINING PROTEIN"/>
    <property type="match status" value="1"/>
</dbReference>
<feature type="compositionally biased region" description="Polar residues" evidence="1">
    <location>
        <begin position="421"/>
        <end position="442"/>
    </location>
</feature>
<dbReference type="InterPro" id="IPR018247">
    <property type="entry name" value="EF_Hand_1_Ca_BS"/>
</dbReference>
<evidence type="ECO:0000259" key="2">
    <source>
        <dbReference type="PROSITE" id="PS50222"/>
    </source>
</evidence>
<reference evidence="3" key="1">
    <citation type="submission" date="2014-11" db="EMBL/GenBank/DDBJ databases">
        <authorList>
            <person name="Otto D Thomas"/>
            <person name="Naeem Raeece"/>
        </authorList>
    </citation>
    <scope>NUCLEOTIDE SEQUENCE</scope>
</reference>
<feature type="region of interest" description="Disordered" evidence="1">
    <location>
        <begin position="684"/>
        <end position="735"/>
    </location>
</feature>
<organism evidence="3">
    <name type="scientific">Chromera velia CCMP2878</name>
    <dbReference type="NCBI Taxonomy" id="1169474"/>
    <lineage>
        <taxon>Eukaryota</taxon>
        <taxon>Sar</taxon>
        <taxon>Alveolata</taxon>
        <taxon>Colpodellida</taxon>
        <taxon>Chromeraceae</taxon>
        <taxon>Chromera</taxon>
    </lineage>
</organism>
<feature type="domain" description="EF-hand" evidence="2">
    <location>
        <begin position="553"/>
        <end position="588"/>
    </location>
</feature>
<feature type="region of interest" description="Disordered" evidence="1">
    <location>
        <begin position="929"/>
        <end position="992"/>
    </location>
</feature>
<dbReference type="AlphaFoldDB" id="A0A0G4FQM7"/>
<dbReference type="InterPro" id="IPR002048">
    <property type="entry name" value="EF_hand_dom"/>
</dbReference>
<feature type="compositionally biased region" description="Low complexity" evidence="1">
    <location>
        <begin position="141"/>
        <end position="151"/>
    </location>
</feature>
<proteinExistence type="predicted"/>
<dbReference type="PROSITE" id="PS50222">
    <property type="entry name" value="EF_HAND_2"/>
    <property type="match status" value="1"/>
</dbReference>
<dbReference type="EMBL" id="CDMZ01000535">
    <property type="protein sequence ID" value="CEM16363.1"/>
    <property type="molecule type" value="Genomic_DNA"/>
</dbReference>
<name>A0A0G4FQM7_9ALVE</name>
<sequence>MANRFTRAEGYEGKVTRESIKQKDRGSASQSGSAVVTYEAYEVKVTPPGSPRTSSSANLPNEKNVDQRFFGAIREGAREMGSEGTALAGGVNGRGPVAVEEKQKRTTAASRGKKSKRSPRADFCQISLSNQSPSPHPPVSAPAHPHPSGSSRMIPVYSSPPSPSAHHPEVFEKLHGDASAREFRRQHLKEVFEQETQYQIEATRAPRPSSRHTAGGRGSPSQQQPPENSGVSPIYSPRSHPHGHGMDGADRLYQWGHVLRELRERRAVLAAAQRAEKEMEGVTHHPVISDFARQLRRREGERLWEGRSSHLEAFKKQKLVALREESERRKMENCSFQPKISNRSRRMVTNIMHKLQLEGDLHEFLYNDAKRRQERDKQYKEYIPPEVTFQPQRISKARRSAAGTAPSTPVEGLQAKRHAVTQRSQKASASLSFQKTPFTSSKKGAAASRVPLSSTPVTTAPPDPVAPAAAAKGGQTDREPFTPRTGRPPHFNRTPNGVPIWDVLHGMALRQQQQQETKEGETGEDPRERHGQAGHPVSSLSISTQTDSLMREARRKCLHGLFALLDSNGDGLIDTEDIPPVLTRSLRTTTAHQPRGPTSSHPANQFGMIAIDPDHPLTSPAEVRLASVDPDLLWLLGPTLEFLRDTGHRMTADEFEEAVAVSAEKTGLPLSHLWVRGKHLWPPANHQSSLNQPNVATMPPAGSRGQQPKQSTNQAGGVGGLQPQQQQQANSRNASNPTFSLQAADLKDPAGGGLVGVQADLKDPAGGGLVGVQADLKDPAGGGWGLVGVRIVSRVGDADPKAPKLSMQTEEMAHRSRMRAAERAHAAGGGWRPQKGEGGLRERLQFLHRENLQWEARRAALRAQKAAKELEGCTFQPNVQKRKGGREKDAVSVSVVRRDLPVGVCACACPCDAAMPLTTVRTVPPCVPAVSSTPPSPQREVRPQYRPPPRGLNARLQASLPFPQPPACSVQSTRGGLEKEVSSIGGPVTWRG</sequence>
<feature type="compositionally biased region" description="Polar residues" evidence="1">
    <location>
        <begin position="704"/>
        <end position="713"/>
    </location>
</feature>
<dbReference type="VEuPathDB" id="CryptoDB:Cvel_18111"/>
<protein>
    <recommendedName>
        <fullName evidence="2">EF-hand domain-containing protein</fullName>
    </recommendedName>
</protein>
<accession>A0A0G4FQM7</accession>
<feature type="compositionally biased region" description="Polar residues" evidence="1">
    <location>
        <begin position="51"/>
        <end position="61"/>
    </location>
</feature>
<dbReference type="PROSITE" id="PS00018">
    <property type="entry name" value="EF_HAND_1"/>
    <property type="match status" value="1"/>
</dbReference>
<feature type="region of interest" description="Disordered" evidence="1">
    <location>
        <begin position="377"/>
        <end position="495"/>
    </location>
</feature>
<feature type="compositionally biased region" description="Basic and acidic residues" evidence="1">
    <location>
        <begin position="166"/>
        <end position="192"/>
    </location>
</feature>
<evidence type="ECO:0000256" key="1">
    <source>
        <dbReference type="SAM" id="MobiDB-lite"/>
    </source>
</evidence>
<dbReference type="PANTHER" id="PTHR35381:SF1">
    <property type="entry name" value="EF-HAND DOMAIN-CONTAINING PROTEIN"/>
    <property type="match status" value="1"/>
</dbReference>
<feature type="compositionally biased region" description="Basic and acidic residues" evidence="1">
    <location>
        <begin position="1"/>
        <end position="26"/>
    </location>
</feature>
<evidence type="ECO:0000313" key="3">
    <source>
        <dbReference type="EMBL" id="CEM16363.1"/>
    </source>
</evidence>
<feature type="compositionally biased region" description="Polar residues" evidence="1">
    <location>
        <begin position="219"/>
        <end position="231"/>
    </location>
</feature>
<dbReference type="GO" id="GO:0005509">
    <property type="term" value="F:calcium ion binding"/>
    <property type="evidence" value="ECO:0007669"/>
    <property type="project" value="InterPro"/>
</dbReference>
<feature type="region of interest" description="Disordered" evidence="1">
    <location>
        <begin position="1"/>
        <end position="68"/>
    </location>
</feature>
<feature type="region of interest" description="Disordered" evidence="1">
    <location>
        <begin position="510"/>
        <end position="541"/>
    </location>
</feature>
<gene>
    <name evidence="3" type="ORF">Cvel_18111</name>
</gene>
<feature type="compositionally biased region" description="Basic and acidic residues" evidence="1">
    <location>
        <begin position="516"/>
        <end position="531"/>
    </location>
</feature>